<comment type="cofactor">
    <cofactor evidence="8">
        <name>Ca(2+)</name>
        <dbReference type="ChEBI" id="CHEBI:29108"/>
    </cofactor>
    <text evidence="8">Binds 1 Ca(2+) ion per subunit.</text>
</comment>
<evidence type="ECO:0000256" key="5">
    <source>
        <dbReference type="ARBA" id="ARBA00022825"/>
    </source>
</evidence>
<organism evidence="11 12">
    <name type="scientific">Lophiostoma macrostomum CBS 122681</name>
    <dbReference type="NCBI Taxonomy" id="1314788"/>
    <lineage>
        <taxon>Eukaryota</taxon>
        <taxon>Fungi</taxon>
        <taxon>Dikarya</taxon>
        <taxon>Ascomycota</taxon>
        <taxon>Pezizomycotina</taxon>
        <taxon>Dothideomycetes</taxon>
        <taxon>Pleosporomycetidae</taxon>
        <taxon>Pleosporales</taxon>
        <taxon>Lophiostomataceae</taxon>
        <taxon>Lophiostoma</taxon>
    </lineage>
</organism>
<dbReference type="SUPFAM" id="SSF54897">
    <property type="entry name" value="Protease propeptides/inhibitors"/>
    <property type="match status" value="1"/>
</dbReference>
<dbReference type="Pfam" id="PF09286">
    <property type="entry name" value="Pro-kuma_activ"/>
    <property type="match status" value="1"/>
</dbReference>
<dbReference type="SMART" id="SM00944">
    <property type="entry name" value="Pro-kuma_activ"/>
    <property type="match status" value="1"/>
</dbReference>
<dbReference type="SUPFAM" id="SSF52743">
    <property type="entry name" value="Subtilisin-like"/>
    <property type="match status" value="1"/>
</dbReference>
<comment type="subcellular location">
    <subcellularLocation>
        <location evidence="1">Secreted</location>
        <location evidence="1">Extracellular space</location>
    </subcellularLocation>
</comment>
<feature type="signal peptide" evidence="9">
    <location>
        <begin position="1"/>
        <end position="23"/>
    </location>
</feature>
<feature type="binding site" evidence="8">
    <location>
        <position position="626"/>
    </location>
    <ligand>
        <name>Ca(2+)</name>
        <dbReference type="ChEBI" id="CHEBI:29108"/>
    </ligand>
</feature>
<keyword evidence="5 8" id="KW-0720">Serine protease</keyword>
<feature type="binding site" evidence="8">
    <location>
        <position position="628"/>
    </location>
    <ligand>
        <name>Ca(2+)</name>
        <dbReference type="ChEBI" id="CHEBI:29108"/>
    </ligand>
</feature>
<dbReference type="PANTHER" id="PTHR14218">
    <property type="entry name" value="PROTEASE S8 TRIPEPTIDYL PEPTIDASE I CLN2"/>
    <property type="match status" value="1"/>
</dbReference>
<keyword evidence="9" id="KW-0732">Signal</keyword>
<evidence type="ECO:0000256" key="8">
    <source>
        <dbReference type="PROSITE-ProRule" id="PRU01032"/>
    </source>
</evidence>
<evidence type="ECO:0000313" key="11">
    <source>
        <dbReference type="EMBL" id="KAF2662152.1"/>
    </source>
</evidence>
<evidence type="ECO:0000313" key="12">
    <source>
        <dbReference type="Proteomes" id="UP000799324"/>
    </source>
</evidence>
<dbReference type="GO" id="GO:0008240">
    <property type="term" value="F:tripeptidyl-peptidase activity"/>
    <property type="evidence" value="ECO:0007669"/>
    <property type="project" value="TreeGrafter"/>
</dbReference>
<reference evidence="11" key="1">
    <citation type="journal article" date="2020" name="Stud. Mycol.">
        <title>101 Dothideomycetes genomes: a test case for predicting lifestyles and emergence of pathogens.</title>
        <authorList>
            <person name="Haridas S."/>
            <person name="Albert R."/>
            <person name="Binder M."/>
            <person name="Bloem J."/>
            <person name="Labutti K."/>
            <person name="Salamov A."/>
            <person name="Andreopoulos B."/>
            <person name="Baker S."/>
            <person name="Barry K."/>
            <person name="Bills G."/>
            <person name="Bluhm B."/>
            <person name="Cannon C."/>
            <person name="Castanera R."/>
            <person name="Culley D."/>
            <person name="Daum C."/>
            <person name="Ezra D."/>
            <person name="Gonzalez J."/>
            <person name="Henrissat B."/>
            <person name="Kuo A."/>
            <person name="Liang C."/>
            <person name="Lipzen A."/>
            <person name="Lutzoni F."/>
            <person name="Magnuson J."/>
            <person name="Mondo S."/>
            <person name="Nolan M."/>
            <person name="Ohm R."/>
            <person name="Pangilinan J."/>
            <person name="Park H.-J."/>
            <person name="Ramirez L."/>
            <person name="Alfaro M."/>
            <person name="Sun H."/>
            <person name="Tritt A."/>
            <person name="Yoshinaga Y."/>
            <person name="Zwiers L.-H."/>
            <person name="Turgeon B."/>
            <person name="Goodwin S."/>
            <person name="Spatafora J."/>
            <person name="Crous P."/>
            <person name="Grigoriev I."/>
        </authorList>
    </citation>
    <scope>NUCLEOTIDE SEQUENCE</scope>
    <source>
        <strain evidence="11">CBS 122681</strain>
    </source>
</reference>
<dbReference type="InterPro" id="IPR015366">
    <property type="entry name" value="S53_propep"/>
</dbReference>
<dbReference type="GO" id="GO:0046872">
    <property type="term" value="F:metal ion binding"/>
    <property type="evidence" value="ECO:0007669"/>
    <property type="project" value="UniProtKB-UniRule"/>
</dbReference>
<dbReference type="CDD" id="cd11377">
    <property type="entry name" value="Pro-peptidase_S53"/>
    <property type="match status" value="1"/>
</dbReference>
<evidence type="ECO:0000256" key="1">
    <source>
        <dbReference type="ARBA" id="ARBA00004239"/>
    </source>
</evidence>
<evidence type="ECO:0000256" key="3">
    <source>
        <dbReference type="ARBA" id="ARBA00022723"/>
    </source>
</evidence>
<dbReference type="InterPro" id="IPR050819">
    <property type="entry name" value="Tripeptidyl-peptidase_I"/>
</dbReference>
<keyword evidence="3 8" id="KW-0479">Metal-binding</keyword>
<evidence type="ECO:0000256" key="2">
    <source>
        <dbReference type="ARBA" id="ARBA00022670"/>
    </source>
</evidence>
<feature type="active site" description="Charge relay system" evidence="8">
    <location>
        <position position="565"/>
    </location>
</feature>
<dbReference type="AlphaFoldDB" id="A0A6A6TQS0"/>
<evidence type="ECO:0000256" key="7">
    <source>
        <dbReference type="ARBA" id="ARBA00023145"/>
    </source>
</evidence>
<feature type="active site" description="Charge relay system" evidence="8">
    <location>
        <position position="291"/>
    </location>
</feature>
<keyword evidence="12" id="KW-1185">Reference proteome</keyword>
<name>A0A6A6TQS0_9PLEO</name>
<feature type="binding site" evidence="8">
    <location>
        <position position="607"/>
    </location>
    <ligand>
        <name>Ca(2+)</name>
        <dbReference type="ChEBI" id="CHEBI:29108"/>
    </ligand>
</feature>
<gene>
    <name evidence="11" type="ORF">K491DRAFT_739382</name>
</gene>
<dbReference type="InterPro" id="IPR030400">
    <property type="entry name" value="Sedolisin_dom"/>
</dbReference>
<protein>
    <submittedName>
        <fullName evidence="11">Subtilisin-like protein</fullName>
    </submittedName>
</protein>
<dbReference type="GO" id="GO:0006508">
    <property type="term" value="P:proteolysis"/>
    <property type="evidence" value="ECO:0007669"/>
    <property type="project" value="UniProtKB-KW"/>
</dbReference>
<accession>A0A6A6TQS0</accession>
<feature type="active site" description="Charge relay system" evidence="8">
    <location>
        <position position="295"/>
    </location>
</feature>
<dbReference type="PROSITE" id="PS51695">
    <property type="entry name" value="SEDOLISIN"/>
    <property type="match status" value="1"/>
</dbReference>
<dbReference type="Proteomes" id="UP000799324">
    <property type="component" value="Unassembled WGS sequence"/>
</dbReference>
<keyword evidence="2 8" id="KW-0645">Protease</keyword>
<evidence type="ECO:0000256" key="6">
    <source>
        <dbReference type="ARBA" id="ARBA00022837"/>
    </source>
</evidence>
<evidence type="ECO:0000256" key="4">
    <source>
        <dbReference type="ARBA" id="ARBA00022801"/>
    </source>
</evidence>
<keyword evidence="4 8" id="KW-0378">Hydrolase</keyword>
<dbReference type="GO" id="GO:0005576">
    <property type="term" value="C:extracellular region"/>
    <property type="evidence" value="ECO:0007669"/>
    <property type="project" value="UniProtKB-SubCell"/>
</dbReference>
<dbReference type="InterPro" id="IPR036852">
    <property type="entry name" value="Peptidase_S8/S53_dom_sf"/>
</dbReference>
<evidence type="ECO:0000256" key="9">
    <source>
        <dbReference type="SAM" id="SignalP"/>
    </source>
</evidence>
<proteinExistence type="predicted"/>
<dbReference type="EMBL" id="MU004290">
    <property type="protein sequence ID" value="KAF2662152.1"/>
    <property type="molecule type" value="Genomic_DNA"/>
</dbReference>
<keyword evidence="6 8" id="KW-0106">Calcium</keyword>
<feature type="domain" description="Peptidase S53" evidence="10">
    <location>
        <begin position="210"/>
        <end position="648"/>
    </location>
</feature>
<dbReference type="Gene3D" id="3.40.50.200">
    <property type="entry name" value="Peptidase S8/S53 domain"/>
    <property type="match status" value="1"/>
</dbReference>
<feature type="binding site" evidence="8">
    <location>
        <position position="606"/>
    </location>
    <ligand>
        <name>Ca(2+)</name>
        <dbReference type="ChEBI" id="CHEBI:29108"/>
    </ligand>
</feature>
<evidence type="ECO:0000259" key="10">
    <source>
        <dbReference type="PROSITE" id="PS51695"/>
    </source>
</evidence>
<dbReference type="PANTHER" id="PTHR14218:SF19">
    <property type="entry name" value="SERINE PROTEASE AORO, PUTATIVE (AFU_ORTHOLOGUE AFUA_6G10250)-RELATED"/>
    <property type="match status" value="1"/>
</dbReference>
<dbReference type="OrthoDB" id="409122at2759"/>
<dbReference type="GO" id="GO:0004252">
    <property type="term" value="F:serine-type endopeptidase activity"/>
    <property type="evidence" value="ECO:0007669"/>
    <property type="project" value="UniProtKB-UniRule"/>
</dbReference>
<feature type="chain" id="PRO_5025414675" evidence="9">
    <location>
        <begin position="24"/>
        <end position="649"/>
    </location>
</feature>
<keyword evidence="7" id="KW-0865">Zymogen</keyword>
<sequence length="649" mass="71003">MFSMYQSIILFCVLFFSFHLGSARAVSRKLVTAPRSTDRLPEDDTQGNTCYLLTIGLTLQNTQDGVSSLLAMSDPDSLSYGQHWTAARVANSFRPDPASTAAVVGWMRDSGLNITQIGQSNDGGHLYVPVCVEEATRLFNRTLGYFTNRKTGGKFVGSNEFELPTSIDRHIEYIAADEGHLNPKTTKRKLQRETSSNHAVPGAIYDCNDYTTPLCLRSLYGIPEDIEPHPDNSFGIYQQAWQSWSPTDLDVFFAIFDPALKGQRPIMAPIDGGYTVDYTDTSLQIPAFYSEASLDFEYAMVLTARQNVTNIQVGDQLRNIGLGTMNSMLAAFDQYYCDSLDPDIDPQYPDDQDGGYDQPTDCGTVQPPNVISVSYTWPEANFPAEYLQRVCFEYLKLGLMGVSVVVSVSDTGTGSGILTQDKGLCLDTDSGETDALTGNFSPTFPSSCPWVTSVGGTQLASQAAGGAPIVSDDGNKDSSSSETVFNFQKTATLTLSSGGGFSNVFTAPVFQYDAIQQYKDFESDHLSNFEDRFNATGRGYPDVSALANNYLVFFNGKMRILRGSSASTPVFASIITLINNERLNAGKRPLGFLNPAIWKYPGMFNDILMGANEGCGIDPAFQANDGWDPVTGWGSPDYDRMRDTLLNLP</sequence>
<dbReference type="CDD" id="cd04056">
    <property type="entry name" value="Peptidases_S53"/>
    <property type="match status" value="1"/>
</dbReference>